<feature type="domain" description="Uroporphyrinogen decarboxylase (URO-D)" evidence="2">
    <location>
        <begin position="111"/>
        <end position="368"/>
    </location>
</feature>
<feature type="transmembrane region" description="Helical" evidence="1">
    <location>
        <begin position="153"/>
        <end position="170"/>
    </location>
</feature>
<dbReference type="AlphaFoldDB" id="A0A0F9HSS1"/>
<evidence type="ECO:0000259" key="2">
    <source>
        <dbReference type="Pfam" id="PF01208"/>
    </source>
</evidence>
<dbReference type="InterPro" id="IPR038071">
    <property type="entry name" value="UROD/MetE-like_sf"/>
</dbReference>
<sequence length="398" mass="45680">MTSRERIRKAINHEEPDRVPIDCNSVVSQIHEKAYENLLDYLGMQDEIRIVCPTQRIAGLSEEVYDLLGVDTRYIYANAPSSWKYEERSDGSWVDEFGTGLKRCGLYCDISEPVLANATLEDVKRYQFPDPGDPARFEGLREKAKDLYENTQYALVGGLQLAIYYFAWVLRGIRQFTEDIILNKPLADYIMDKLVDWNIEMLDGYLSEVGDYIEYQWFADDWGVQDGPFISPEMFRETMAPRFKKIISFIKSKTKAKFCMHTCGATYWMMDDLLEMGVDIVHPVQANAKGNEDAARLKRDYGDKLVFHGNTNNQGVFHKSIEEVTADALYRIRHLAPGGGYIFSGGHNIQVNMPPENILALFDTAKEYGVYPIDTKRIDKKLKELSEIKPVINEEIII</sequence>
<keyword evidence="1" id="KW-0472">Membrane</keyword>
<dbReference type="EMBL" id="LAZR01021617">
    <property type="protein sequence ID" value="KKL84740.1"/>
    <property type="molecule type" value="Genomic_DNA"/>
</dbReference>
<organism evidence="3">
    <name type="scientific">marine sediment metagenome</name>
    <dbReference type="NCBI Taxonomy" id="412755"/>
    <lineage>
        <taxon>unclassified sequences</taxon>
        <taxon>metagenomes</taxon>
        <taxon>ecological metagenomes</taxon>
    </lineage>
</organism>
<keyword evidence="1" id="KW-1133">Transmembrane helix</keyword>
<dbReference type="GO" id="GO:0004853">
    <property type="term" value="F:uroporphyrinogen decarboxylase activity"/>
    <property type="evidence" value="ECO:0007669"/>
    <property type="project" value="InterPro"/>
</dbReference>
<dbReference type="PANTHER" id="PTHR47099">
    <property type="entry name" value="METHYLCOBAMIDE:COM METHYLTRANSFERASE MTBA"/>
    <property type="match status" value="1"/>
</dbReference>
<dbReference type="SUPFAM" id="SSF51726">
    <property type="entry name" value="UROD/MetE-like"/>
    <property type="match status" value="1"/>
</dbReference>
<dbReference type="PANTHER" id="PTHR47099:SF1">
    <property type="entry name" value="METHYLCOBAMIDE:COM METHYLTRANSFERASE MTBA"/>
    <property type="match status" value="1"/>
</dbReference>
<protein>
    <recommendedName>
        <fullName evidence="2">Uroporphyrinogen decarboxylase (URO-D) domain-containing protein</fullName>
    </recommendedName>
</protein>
<proteinExistence type="predicted"/>
<dbReference type="Gene3D" id="3.20.20.210">
    <property type="match status" value="1"/>
</dbReference>
<gene>
    <name evidence="3" type="ORF">LCGC14_1961710</name>
</gene>
<name>A0A0F9HSS1_9ZZZZ</name>
<keyword evidence="1" id="KW-0812">Transmembrane</keyword>
<accession>A0A0F9HSS1</accession>
<dbReference type="InterPro" id="IPR052024">
    <property type="entry name" value="Methanogen_methyltrans"/>
</dbReference>
<evidence type="ECO:0000313" key="3">
    <source>
        <dbReference type="EMBL" id="KKL84740.1"/>
    </source>
</evidence>
<dbReference type="Pfam" id="PF01208">
    <property type="entry name" value="URO-D"/>
    <property type="match status" value="1"/>
</dbReference>
<evidence type="ECO:0000256" key="1">
    <source>
        <dbReference type="SAM" id="Phobius"/>
    </source>
</evidence>
<dbReference type="GO" id="GO:0006779">
    <property type="term" value="P:porphyrin-containing compound biosynthetic process"/>
    <property type="evidence" value="ECO:0007669"/>
    <property type="project" value="InterPro"/>
</dbReference>
<reference evidence="3" key="1">
    <citation type="journal article" date="2015" name="Nature">
        <title>Complex archaea that bridge the gap between prokaryotes and eukaryotes.</title>
        <authorList>
            <person name="Spang A."/>
            <person name="Saw J.H."/>
            <person name="Jorgensen S.L."/>
            <person name="Zaremba-Niedzwiedzka K."/>
            <person name="Martijn J."/>
            <person name="Lind A.E."/>
            <person name="van Eijk R."/>
            <person name="Schleper C."/>
            <person name="Guy L."/>
            <person name="Ettema T.J."/>
        </authorList>
    </citation>
    <scope>NUCLEOTIDE SEQUENCE</scope>
</reference>
<comment type="caution">
    <text evidence="3">The sequence shown here is derived from an EMBL/GenBank/DDBJ whole genome shotgun (WGS) entry which is preliminary data.</text>
</comment>
<dbReference type="InterPro" id="IPR000257">
    <property type="entry name" value="Uroporphyrinogen_deCOase"/>
</dbReference>